<dbReference type="EMBL" id="CAACVR010000001">
    <property type="protein sequence ID" value="VEU20074.1"/>
    <property type="molecule type" value="Genomic_DNA"/>
</dbReference>
<evidence type="ECO:0000259" key="4">
    <source>
        <dbReference type="Pfam" id="PF08450"/>
    </source>
</evidence>
<feature type="domain" description="SMP-30/Gluconolactonase/LRE-like region" evidence="4">
    <location>
        <begin position="18"/>
        <end position="283"/>
    </location>
</feature>
<keyword evidence="3" id="KW-0479">Metal-binding</keyword>
<gene>
    <name evidence="5" type="ORF">BRENAR_LOCUS809</name>
</gene>
<feature type="active site" description="Proton donor/acceptor" evidence="2">
    <location>
        <position position="225"/>
    </location>
</feature>
<dbReference type="InterPro" id="IPR013658">
    <property type="entry name" value="SGL"/>
</dbReference>
<organism evidence="5 6">
    <name type="scientific">Brettanomyces naardenensis</name>
    <name type="common">Yeast</name>
    <dbReference type="NCBI Taxonomy" id="13370"/>
    <lineage>
        <taxon>Eukaryota</taxon>
        <taxon>Fungi</taxon>
        <taxon>Dikarya</taxon>
        <taxon>Ascomycota</taxon>
        <taxon>Saccharomycotina</taxon>
        <taxon>Pichiomycetes</taxon>
        <taxon>Pichiales</taxon>
        <taxon>Pichiaceae</taxon>
        <taxon>Brettanomyces</taxon>
    </lineage>
</organism>
<feature type="binding site" evidence="3">
    <location>
        <position position="115"/>
    </location>
    <ligand>
        <name>substrate</name>
    </ligand>
</feature>
<dbReference type="GO" id="GO:0005509">
    <property type="term" value="F:calcium ion binding"/>
    <property type="evidence" value="ECO:0007669"/>
    <property type="project" value="TreeGrafter"/>
</dbReference>
<feature type="binding site" evidence="3">
    <location>
        <position position="113"/>
    </location>
    <ligand>
        <name>substrate</name>
    </ligand>
</feature>
<dbReference type="GO" id="GO:0004341">
    <property type="term" value="F:gluconolactonase activity"/>
    <property type="evidence" value="ECO:0007669"/>
    <property type="project" value="TreeGrafter"/>
</dbReference>
<sequence>MVKSTTIEEPFIDVKNILAEAVTYDYRNHSLIWVDILKGLVLRTFLDENDNHGEVHTYEVDKYVGLVGLTEDMNKVVTGTSKSIKVLDFNTGKIVTLADYPNGNVAENGWQLRTNDGSVDVDGNFWVGTICDPSCPEILDLGALYRLNKKDLKLEVAIDHVGIPNGINWRGGKMYWASSKEQIIYKTQLDEKTGLPIMSSQIPFVEVSNIFRDYSDKRCLKGEPDGSSFDEQGYLYSAVWGTNRVIKISPEGKLVEEFIFPDKGISCTTIGGRNMNQLFVTSGSNGGKPKGPDELTSGRIFKVDLGTAIKGMKKNLWKGPLSSELEED</sequence>
<dbReference type="Gene3D" id="2.120.10.30">
    <property type="entry name" value="TolB, C-terminal domain"/>
    <property type="match status" value="1"/>
</dbReference>
<evidence type="ECO:0000256" key="3">
    <source>
        <dbReference type="PIRSR" id="PIRSR605511-2"/>
    </source>
</evidence>
<keyword evidence="6" id="KW-1185">Reference proteome</keyword>
<dbReference type="STRING" id="13370.A0A448YGJ4"/>
<evidence type="ECO:0000256" key="2">
    <source>
        <dbReference type="PIRSR" id="PIRSR605511-1"/>
    </source>
</evidence>
<comment type="similarity">
    <text evidence="1">Belongs to the SMP-30/CGR1 family.</text>
</comment>
<dbReference type="PANTHER" id="PTHR10907">
    <property type="entry name" value="REGUCALCIN"/>
    <property type="match status" value="1"/>
</dbReference>
<dbReference type="PRINTS" id="PR01790">
    <property type="entry name" value="SMP30FAMILY"/>
</dbReference>
<dbReference type="InterPro" id="IPR005511">
    <property type="entry name" value="SMP-30"/>
</dbReference>
<feature type="binding site" evidence="3">
    <location>
        <position position="20"/>
    </location>
    <ligand>
        <name>a divalent metal cation</name>
        <dbReference type="ChEBI" id="CHEBI:60240"/>
    </ligand>
</feature>
<dbReference type="Proteomes" id="UP000290900">
    <property type="component" value="Unassembled WGS sequence"/>
</dbReference>
<protein>
    <submittedName>
        <fullName evidence="5">DEKNAAC100256</fullName>
    </submittedName>
</protein>
<feature type="binding site" evidence="3">
    <location>
        <position position="225"/>
    </location>
    <ligand>
        <name>a divalent metal cation</name>
        <dbReference type="ChEBI" id="CHEBI:60240"/>
    </ligand>
</feature>
<evidence type="ECO:0000313" key="6">
    <source>
        <dbReference type="Proteomes" id="UP000290900"/>
    </source>
</evidence>
<dbReference type="InParanoid" id="A0A448YGJ4"/>
<comment type="cofactor">
    <cofactor evidence="3">
        <name>Zn(2+)</name>
        <dbReference type="ChEBI" id="CHEBI:29105"/>
    </cofactor>
    <text evidence="3">Binds 1 divalent metal cation per subunit.</text>
</comment>
<accession>A0A448YGJ4</accession>
<dbReference type="Pfam" id="PF08450">
    <property type="entry name" value="SGL"/>
    <property type="match status" value="1"/>
</dbReference>
<dbReference type="SUPFAM" id="SSF63829">
    <property type="entry name" value="Calcium-dependent phosphotriesterase"/>
    <property type="match status" value="1"/>
</dbReference>
<evidence type="ECO:0000313" key="5">
    <source>
        <dbReference type="EMBL" id="VEU20074.1"/>
    </source>
</evidence>
<proteinExistence type="inferred from homology"/>
<name>A0A448YGJ4_BRENA</name>
<reference evidence="5 6" key="1">
    <citation type="submission" date="2018-12" db="EMBL/GenBank/DDBJ databases">
        <authorList>
            <person name="Tiukova I."/>
            <person name="Dainat J."/>
        </authorList>
    </citation>
    <scope>NUCLEOTIDE SEQUENCE [LARGE SCALE GENOMIC DNA]</scope>
</reference>
<keyword evidence="3" id="KW-0862">Zinc</keyword>
<dbReference type="FunCoup" id="A0A448YGJ4">
    <property type="interactions" value="63"/>
</dbReference>
<feature type="binding site" evidence="3">
    <location>
        <position position="165"/>
    </location>
    <ligand>
        <name>a divalent metal cation</name>
        <dbReference type="ChEBI" id="CHEBI:60240"/>
    </ligand>
</feature>
<dbReference type="PANTHER" id="PTHR10907:SF47">
    <property type="entry name" value="REGUCALCIN"/>
    <property type="match status" value="1"/>
</dbReference>
<dbReference type="AlphaFoldDB" id="A0A448YGJ4"/>
<dbReference type="OrthoDB" id="423498at2759"/>
<evidence type="ECO:0000256" key="1">
    <source>
        <dbReference type="ARBA" id="ARBA00008853"/>
    </source>
</evidence>
<dbReference type="InterPro" id="IPR011042">
    <property type="entry name" value="6-blade_b-propeller_TolB-like"/>
</dbReference>